<evidence type="ECO:0000313" key="2">
    <source>
        <dbReference type="Proteomes" id="UP000001191"/>
    </source>
</evidence>
<proteinExistence type="predicted"/>
<accession>B2ITC0</accession>
<dbReference type="EnsemblBacteria" id="ACC81151">
    <property type="protein sequence ID" value="ACC81151"/>
    <property type="gene ID" value="Npun_R2597"/>
</dbReference>
<dbReference type="Proteomes" id="UP000001191">
    <property type="component" value="Chromosome"/>
</dbReference>
<sequence length="264" mass="28677">MSEKSYIRKWSGVMGMTITDEETGVVRAGRLPTNAVIDDNPDVEKITGGDAYGRETNIGNNVKGFKPVLTLTYSGSTLDLYALQRGRKITRSTFDNLILPKELKIRKLTYPGAPTGKVGYGVVKDVQTSASIVADNQDVLPLIQQPYDSFSPSTDNSFAIGANFAKKFSTNLLNQITHIKVPLPAIAARTVSEESLGTQIINIIARSSDDTVTLVEVYSAQIDPSGSKLDPKADNLEIKFDLSGLGVCEPYKVYELASTVYCDN</sequence>
<reference evidence="2" key="1">
    <citation type="submission" date="2008-04" db="EMBL/GenBank/DDBJ databases">
        <title>Complete sequence of chromosome of Nostoc punctiforme ATCC 29133.</title>
        <authorList>
            <consortium name="US DOE Joint Genome Institute"/>
            <person name="Copeland A."/>
            <person name="Lucas S."/>
            <person name="Lapidus A."/>
            <person name="Glavina del Rio T."/>
            <person name="Dalin E."/>
            <person name="Tice H."/>
            <person name="Pitluck S."/>
            <person name="Chain P."/>
            <person name="Malfatti S."/>
            <person name="Shin M."/>
            <person name="Vergez L."/>
            <person name="Schmutz J."/>
            <person name="Larimer F."/>
            <person name="Land M."/>
            <person name="Hauser L."/>
            <person name="Kyrpides N."/>
            <person name="Kim E."/>
            <person name="Meeks J.C."/>
            <person name="Elhai J."/>
            <person name="Campbell E.L."/>
            <person name="Thiel T."/>
            <person name="Longmire J."/>
            <person name="Potts M."/>
            <person name="Atlas R."/>
        </authorList>
    </citation>
    <scope>NUCLEOTIDE SEQUENCE [LARGE SCALE GENOMIC DNA]</scope>
    <source>
        <strain evidence="2">ATCC 29133 / PCC 73102</strain>
    </source>
</reference>
<name>B2ITC0_NOSP7</name>
<dbReference type="AlphaFoldDB" id="B2ITC0"/>
<dbReference type="KEGG" id="npu:Npun_R2597"/>
<dbReference type="EMBL" id="CP001037">
    <property type="protein sequence ID" value="ACC81151.1"/>
    <property type="molecule type" value="Genomic_DNA"/>
</dbReference>
<dbReference type="HOGENOM" id="CLU_1053076_0_0_3"/>
<reference evidence="1 2" key="2">
    <citation type="journal article" date="2013" name="Plant Physiol.">
        <title>A Nostoc punctiforme Sugar Transporter Necessary to Establish a Cyanobacterium-Plant Symbiosis.</title>
        <authorList>
            <person name="Ekman M."/>
            <person name="Picossi S."/>
            <person name="Campbell E.L."/>
            <person name="Meeks J.C."/>
            <person name="Flores E."/>
        </authorList>
    </citation>
    <scope>NUCLEOTIDE SEQUENCE [LARGE SCALE GENOMIC DNA]</scope>
    <source>
        <strain evidence="2">ATCC 29133 / PCC 73102</strain>
    </source>
</reference>
<dbReference type="STRING" id="63737.Npun_R2597"/>
<organism evidence="1 2">
    <name type="scientific">Nostoc punctiforme (strain ATCC 29133 / PCC 73102)</name>
    <dbReference type="NCBI Taxonomy" id="63737"/>
    <lineage>
        <taxon>Bacteria</taxon>
        <taxon>Bacillati</taxon>
        <taxon>Cyanobacteriota</taxon>
        <taxon>Cyanophyceae</taxon>
        <taxon>Nostocales</taxon>
        <taxon>Nostocaceae</taxon>
        <taxon>Nostoc</taxon>
    </lineage>
</organism>
<keyword evidence="2" id="KW-1185">Reference proteome</keyword>
<gene>
    <name evidence="1" type="ordered locus">Npun_R2597</name>
</gene>
<dbReference type="RefSeq" id="WP_012409145.1">
    <property type="nucleotide sequence ID" value="NC_010628.1"/>
</dbReference>
<dbReference type="OrthoDB" id="9821538at2"/>
<evidence type="ECO:0000313" key="1">
    <source>
        <dbReference type="EMBL" id="ACC81151.1"/>
    </source>
</evidence>
<protein>
    <submittedName>
        <fullName evidence="1">Uncharacterized protein</fullName>
    </submittedName>
</protein>